<dbReference type="PANTHER" id="PTHR20922">
    <property type="entry name" value="DNL-TYPE ZINC FINGER PROTEIN"/>
    <property type="match status" value="1"/>
</dbReference>
<keyword evidence="1" id="KW-0479">Metal-binding</keyword>
<keyword evidence="2 4" id="KW-0863">Zinc-finger</keyword>
<sequence>MIVKTLLSALALLIKMNGVKSFSSYLQRHFVKKYRIAPQKMSEKKGIDVSSDTFFLVYTCGKCETRNAIKVNRIAWERGLVIGKCFGCDAKHLLADKTGLTDETNSTKFSNAFVDAFRSGRGARRLTTNDAETLAKVGLELSADGNLSLIPKPGQQIAFLDNQTGRILALSDANLSTTEEDLFTVTAVQEESPFQNDYQNKIDKVEIGTDPLEAPTVVLPEGVRPGDVLNLKLQDDRTIHVRVPQNSQPGAVLMVEGLVEVRSPLNVTEGDVLTVRLPDGDSVSVLLRDAEAQPGALIAVGFPVSILQSPTSKQALPLSSPSSSS</sequence>
<dbReference type="GO" id="GO:0005739">
    <property type="term" value="C:mitochondrion"/>
    <property type="evidence" value="ECO:0007669"/>
    <property type="project" value="TreeGrafter"/>
</dbReference>
<dbReference type="EMBL" id="HBIJ01007247">
    <property type="protein sequence ID" value="CAE0364364.1"/>
    <property type="molecule type" value="Transcribed_RNA"/>
</dbReference>
<evidence type="ECO:0000256" key="1">
    <source>
        <dbReference type="ARBA" id="ARBA00022723"/>
    </source>
</evidence>
<dbReference type="GO" id="GO:0050821">
    <property type="term" value="P:protein stabilization"/>
    <property type="evidence" value="ECO:0007669"/>
    <property type="project" value="TreeGrafter"/>
</dbReference>
<keyword evidence="5" id="KW-0732">Signal</keyword>
<dbReference type="Pfam" id="PF05180">
    <property type="entry name" value="zf-DNL"/>
    <property type="match status" value="1"/>
</dbReference>
<organism evidence="7">
    <name type="scientific">Aureoumbra lagunensis</name>
    <dbReference type="NCBI Taxonomy" id="44058"/>
    <lineage>
        <taxon>Eukaryota</taxon>
        <taxon>Sar</taxon>
        <taxon>Stramenopiles</taxon>
        <taxon>Ochrophyta</taxon>
        <taxon>Pelagophyceae</taxon>
        <taxon>Pelagomonadales</taxon>
        <taxon>Aureoumbra</taxon>
    </lineage>
</organism>
<dbReference type="GO" id="GO:0008270">
    <property type="term" value="F:zinc ion binding"/>
    <property type="evidence" value="ECO:0007669"/>
    <property type="project" value="UniProtKB-KW"/>
</dbReference>
<dbReference type="GO" id="GO:0006457">
    <property type="term" value="P:protein folding"/>
    <property type="evidence" value="ECO:0007669"/>
    <property type="project" value="TreeGrafter"/>
</dbReference>
<name>A0A7S3JTD8_9STRA</name>
<evidence type="ECO:0000313" key="7">
    <source>
        <dbReference type="EMBL" id="CAE0364364.1"/>
    </source>
</evidence>
<protein>
    <recommendedName>
        <fullName evidence="6">DNL-type domain-containing protein</fullName>
    </recommendedName>
</protein>
<evidence type="ECO:0000256" key="3">
    <source>
        <dbReference type="ARBA" id="ARBA00022833"/>
    </source>
</evidence>
<accession>A0A7S3JTD8</accession>
<feature type="chain" id="PRO_5031209174" description="DNL-type domain-containing protein" evidence="5">
    <location>
        <begin position="22"/>
        <end position="325"/>
    </location>
</feature>
<keyword evidence="3" id="KW-0862">Zinc</keyword>
<dbReference type="InterPro" id="IPR024158">
    <property type="entry name" value="Mt_import_TIM15"/>
</dbReference>
<dbReference type="AlphaFoldDB" id="A0A7S3JTD8"/>
<proteinExistence type="predicted"/>
<dbReference type="PROSITE" id="PS51501">
    <property type="entry name" value="ZF_DNL"/>
    <property type="match status" value="1"/>
</dbReference>
<evidence type="ECO:0000259" key="6">
    <source>
        <dbReference type="PROSITE" id="PS51501"/>
    </source>
</evidence>
<gene>
    <name evidence="7" type="ORF">ALAG00032_LOCUS5105</name>
</gene>
<evidence type="ECO:0000256" key="2">
    <source>
        <dbReference type="ARBA" id="ARBA00022771"/>
    </source>
</evidence>
<feature type="domain" description="DNL-type" evidence="6">
    <location>
        <begin position="49"/>
        <end position="148"/>
    </location>
</feature>
<evidence type="ECO:0000256" key="5">
    <source>
        <dbReference type="SAM" id="SignalP"/>
    </source>
</evidence>
<reference evidence="7" key="1">
    <citation type="submission" date="2021-01" db="EMBL/GenBank/DDBJ databases">
        <authorList>
            <person name="Corre E."/>
            <person name="Pelletier E."/>
            <person name="Niang G."/>
            <person name="Scheremetjew M."/>
            <person name="Finn R."/>
            <person name="Kale V."/>
            <person name="Holt S."/>
            <person name="Cochrane G."/>
            <person name="Meng A."/>
            <person name="Brown T."/>
            <person name="Cohen L."/>
        </authorList>
    </citation>
    <scope>NUCLEOTIDE SEQUENCE</scope>
    <source>
        <strain evidence="7">CCMP1510</strain>
    </source>
</reference>
<dbReference type="PANTHER" id="PTHR20922:SF13">
    <property type="entry name" value="DNL-TYPE ZINC FINGER PROTEIN"/>
    <property type="match status" value="1"/>
</dbReference>
<evidence type="ECO:0000256" key="4">
    <source>
        <dbReference type="PROSITE-ProRule" id="PRU00834"/>
    </source>
</evidence>
<feature type="signal peptide" evidence="5">
    <location>
        <begin position="1"/>
        <end position="21"/>
    </location>
</feature>
<dbReference type="InterPro" id="IPR007853">
    <property type="entry name" value="Znf_DNL-typ"/>
</dbReference>
<dbReference type="GO" id="GO:0030150">
    <property type="term" value="P:protein import into mitochondrial matrix"/>
    <property type="evidence" value="ECO:0007669"/>
    <property type="project" value="TreeGrafter"/>
</dbReference>
<dbReference type="GO" id="GO:0051087">
    <property type="term" value="F:protein-folding chaperone binding"/>
    <property type="evidence" value="ECO:0007669"/>
    <property type="project" value="TreeGrafter"/>
</dbReference>